<evidence type="ECO:0000256" key="1">
    <source>
        <dbReference type="SAM" id="MobiDB-lite"/>
    </source>
</evidence>
<feature type="region of interest" description="Disordered" evidence="1">
    <location>
        <begin position="1"/>
        <end position="41"/>
    </location>
</feature>
<dbReference type="Proteomes" id="UP000030747">
    <property type="component" value="Unassembled WGS sequence"/>
</dbReference>
<dbReference type="VEuPathDB" id="ToxoDB:ETH_00029880"/>
<accession>U6L0P9</accession>
<dbReference type="RefSeq" id="XP_013234701.1">
    <property type="nucleotide sequence ID" value="XM_013379247.1"/>
</dbReference>
<gene>
    <name evidence="2" type="ORF">ETH_00029880</name>
</gene>
<dbReference type="AlphaFoldDB" id="U6L0P9"/>
<sequence>MERPAAAEETESEEEAGLTTEAESDAPVYDFKSDDEAPDPRLGDLRILHYKGNIAKLLLRTGQASHRSSSSSSNSSNGSSSSRSSSSSSSRGGVGVLACV</sequence>
<feature type="region of interest" description="Disordered" evidence="1">
    <location>
        <begin position="61"/>
        <end position="100"/>
    </location>
</feature>
<evidence type="ECO:0000313" key="2">
    <source>
        <dbReference type="EMBL" id="CDJ43952.1"/>
    </source>
</evidence>
<feature type="compositionally biased region" description="Low complexity" evidence="1">
    <location>
        <begin position="67"/>
        <end position="91"/>
    </location>
</feature>
<proteinExistence type="predicted"/>
<feature type="compositionally biased region" description="Basic and acidic residues" evidence="1">
    <location>
        <begin position="31"/>
        <end position="41"/>
    </location>
</feature>
<organism evidence="2 3">
    <name type="scientific">Eimeria tenella</name>
    <name type="common">Coccidian parasite</name>
    <dbReference type="NCBI Taxonomy" id="5802"/>
    <lineage>
        <taxon>Eukaryota</taxon>
        <taxon>Sar</taxon>
        <taxon>Alveolata</taxon>
        <taxon>Apicomplexa</taxon>
        <taxon>Conoidasida</taxon>
        <taxon>Coccidia</taxon>
        <taxon>Eucoccidiorida</taxon>
        <taxon>Eimeriorina</taxon>
        <taxon>Eimeriidae</taxon>
        <taxon>Eimeria</taxon>
    </lineage>
</organism>
<reference evidence="2" key="2">
    <citation type="submission" date="2013-10" db="EMBL/GenBank/DDBJ databases">
        <authorList>
            <person name="Aslett M."/>
        </authorList>
    </citation>
    <scope>NUCLEOTIDE SEQUENCE [LARGE SCALE GENOMIC DNA]</scope>
    <source>
        <strain evidence="2">Houghton</strain>
    </source>
</reference>
<dbReference type="OrthoDB" id="10688138at2759"/>
<name>U6L0P9_EIMTE</name>
<dbReference type="VEuPathDB" id="ToxoDB:ETH2_1461900"/>
<keyword evidence="3" id="KW-1185">Reference proteome</keyword>
<dbReference type="EMBL" id="HG676400">
    <property type="protein sequence ID" value="CDJ43952.1"/>
    <property type="molecule type" value="Genomic_DNA"/>
</dbReference>
<reference evidence="2" key="1">
    <citation type="submission" date="2013-10" db="EMBL/GenBank/DDBJ databases">
        <title>Genomic analysis of the causative agents of coccidiosis in chickens.</title>
        <authorList>
            <person name="Reid A.J."/>
            <person name="Blake D."/>
            <person name="Billington K."/>
            <person name="Browne H."/>
            <person name="Dunn M."/>
            <person name="Hung S."/>
            <person name="Kawahara F."/>
            <person name="Miranda-Saavedra D."/>
            <person name="Mourier T."/>
            <person name="Nagra H."/>
            <person name="Otto T.D."/>
            <person name="Rawlings N."/>
            <person name="Sanchez A."/>
            <person name="Sanders M."/>
            <person name="Subramaniam C."/>
            <person name="Tay Y."/>
            <person name="Dear P."/>
            <person name="Doerig C."/>
            <person name="Gruber A."/>
            <person name="Parkinson J."/>
            <person name="Shirley M."/>
            <person name="Wan K.L."/>
            <person name="Berriman M."/>
            <person name="Tomley F."/>
            <person name="Pain A."/>
        </authorList>
    </citation>
    <scope>NUCLEOTIDE SEQUENCE [LARGE SCALE GENOMIC DNA]</scope>
    <source>
        <strain evidence="2">Houghton</strain>
    </source>
</reference>
<dbReference type="GeneID" id="25255055"/>
<evidence type="ECO:0000313" key="3">
    <source>
        <dbReference type="Proteomes" id="UP000030747"/>
    </source>
</evidence>
<protein>
    <submittedName>
        <fullName evidence="2">Uncharacterized protein</fullName>
    </submittedName>
</protein>